<dbReference type="PANTHER" id="PTHR39741">
    <property type="entry name" value="F-BOX DOMAIN CONTAINING PROTEIN, EXPRESSED"/>
    <property type="match status" value="1"/>
</dbReference>
<dbReference type="OrthoDB" id="63379at2759"/>
<comment type="caution">
    <text evidence="2">The sequence shown here is derived from an EMBL/GenBank/DDBJ whole genome shotgun (WGS) entry which is preliminary data.</text>
</comment>
<feature type="domain" description="F-box" evidence="1">
    <location>
        <begin position="47"/>
        <end position="93"/>
    </location>
</feature>
<dbReference type="InterPro" id="IPR036047">
    <property type="entry name" value="F-box-like_dom_sf"/>
</dbReference>
<proteinExistence type="predicted"/>
<organism evidence="2 3">
    <name type="scientific">Pythium oligandrum</name>
    <name type="common">Mycoparasitic fungus</name>
    <dbReference type="NCBI Taxonomy" id="41045"/>
    <lineage>
        <taxon>Eukaryota</taxon>
        <taxon>Sar</taxon>
        <taxon>Stramenopiles</taxon>
        <taxon>Oomycota</taxon>
        <taxon>Peronosporomycetes</taxon>
        <taxon>Pythiales</taxon>
        <taxon>Pythiaceae</taxon>
        <taxon>Pythium</taxon>
    </lineage>
</organism>
<evidence type="ECO:0000313" key="3">
    <source>
        <dbReference type="Proteomes" id="UP000794436"/>
    </source>
</evidence>
<accession>A0A8K1FCH5</accession>
<dbReference type="AlphaFoldDB" id="A0A8K1FCH5"/>
<name>A0A8K1FCH5_PYTOL</name>
<dbReference type="EMBL" id="SPLM01000144">
    <property type="protein sequence ID" value="TMW57196.1"/>
    <property type="molecule type" value="Genomic_DNA"/>
</dbReference>
<evidence type="ECO:0000313" key="2">
    <source>
        <dbReference type="EMBL" id="TMW57196.1"/>
    </source>
</evidence>
<gene>
    <name evidence="2" type="ORF">Poli38472_003121</name>
</gene>
<dbReference type="InterPro" id="IPR001810">
    <property type="entry name" value="F-box_dom"/>
</dbReference>
<dbReference type="Proteomes" id="UP000794436">
    <property type="component" value="Unassembled WGS sequence"/>
</dbReference>
<reference evidence="2" key="1">
    <citation type="submission" date="2019-03" db="EMBL/GenBank/DDBJ databases">
        <title>Long read genome sequence of the mycoparasitic Pythium oligandrum ATCC 38472 isolated from sugarbeet rhizosphere.</title>
        <authorList>
            <person name="Gaulin E."/>
        </authorList>
    </citation>
    <scope>NUCLEOTIDE SEQUENCE</scope>
    <source>
        <strain evidence="2">ATCC 38472_TT</strain>
    </source>
</reference>
<keyword evidence="3" id="KW-1185">Reference proteome</keyword>
<dbReference type="PROSITE" id="PS50181">
    <property type="entry name" value="FBOX"/>
    <property type="match status" value="1"/>
</dbReference>
<sequence>MTATQLLERLATPMLVGPFADDAVVEHAKPWMAQDEETDWLAPASANAMLLELPTVVLELVCSYLEHDELHAVEATSSALYEMTKQADLWECLAKRGAVLAEAEKPEGHTWKEIACVANHSCRADNGLIKGVRAFSSADRNSETPQNTLEPSRCWTEIHNFHGKDTLDSPHTFYDIPSFAMTLGERIQMKCGCSTGNSCYWSSSASPDQNAQDYIDYQLDGPSVVSCVQILPYRVFWHPGSPTYGPKSVYFEFFNKNGEEATPASQDPTELGTVATTESPFYRSPVYGVQNEMVLQDFVLPKHIWTTKDTVLRVRLLGRHQAQTFELPPWMQVTEEDRLPKYYCCVSYVNALGMSQDSLSAMHSCPDDFSSSTGIYGSPSLTEYVTAYYETFVQRRRS</sequence>
<dbReference type="CDD" id="cd09917">
    <property type="entry name" value="F-box_SF"/>
    <property type="match status" value="1"/>
</dbReference>
<dbReference type="SUPFAM" id="SSF81383">
    <property type="entry name" value="F-box domain"/>
    <property type="match status" value="1"/>
</dbReference>
<dbReference type="InterPro" id="IPR055336">
    <property type="entry name" value="At4g00755-like"/>
</dbReference>
<protein>
    <recommendedName>
        <fullName evidence="1">F-box domain-containing protein</fullName>
    </recommendedName>
</protein>
<dbReference type="PANTHER" id="PTHR39741:SF2">
    <property type="entry name" value="F-BOX DOMAIN-CONTAINING PROTEIN"/>
    <property type="match status" value="1"/>
</dbReference>
<evidence type="ECO:0000259" key="1">
    <source>
        <dbReference type="PROSITE" id="PS50181"/>
    </source>
</evidence>